<reference evidence="5" key="2">
    <citation type="submission" date="2012-11" db="EMBL/GenBank/DDBJ databases">
        <authorList>
            <person name="Kuo A."/>
            <person name="Curtis B.A."/>
            <person name="Tanifuji G."/>
            <person name="Burki F."/>
            <person name="Gruber A."/>
            <person name="Irimia M."/>
            <person name="Maruyama S."/>
            <person name="Arias M.C."/>
            <person name="Ball S.G."/>
            <person name="Gile G.H."/>
            <person name="Hirakawa Y."/>
            <person name="Hopkins J.F."/>
            <person name="Rensing S.A."/>
            <person name="Schmutz J."/>
            <person name="Symeonidi A."/>
            <person name="Elias M."/>
            <person name="Eveleigh R.J."/>
            <person name="Herman E.K."/>
            <person name="Klute M.J."/>
            <person name="Nakayama T."/>
            <person name="Obornik M."/>
            <person name="Reyes-Prieto A."/>
            <person name="Armbrust E.V."/>
            <person name="Aves S.J."/>
            <person name="Beiko R.G."/>
            <person name="Coutinho P."/>
            <person name="Dacks J.B."/>
            <person name="Durnford D.G."/>
            <person name="Fast N.M."/>
            <person name="Green B.R."/>
            <person name="Grisdale C."/>
            <person name="Hempe F."/>
            <person name="Henrissat B."/>
            <person name="Hoppner M.P."/>
            <person name="Ishida K.-I."/>
            <person name="Kim E."/>
            <person name="Koreny L."/>
            <person name="Kroth P.G."/>
            <person name="Liu Y."/>
            <person name="Malik S.-B."/>
            <person name="Maier U.G."/>
            <person name="McRose D."/>
            <person name="Mock T."/>
            <person name="Neilson J.A."/>
            <person name="Onodera N.T."/>
            <person name="Poole A.M."/>
            <person name="Pritham E.J."/>
            <person name="Richards T.A."/>
            <person name="Rocap G."/>
            <person name="Roy S.W."/>
            <person name="Sarai C."/>
            <person name="Schaack S."/>
            <person name="Shirato S."/>
            <person name="Slamovits C.H."/>
            <person name="Spencer D.F."/>
            <person name="Suzuki S."/>
            <person name="Worden A.Z."/>
            <person name="Zauner S."/>
            <person name="Barry K."/>
            <person name="Bell C."/>
            <person name="Bharti A.K."/>
            <person name="Crow J.A."/>
            <person name="Grimwood J."/>
            <person name="Kramer R."/>
            <person name="Lindquist E."/>
            <person name="Lucas S."/>
            <person name="Salamov A."/>
            <person name="McFadden G.I."/>
            <person name="Lane C.E."/>
            <person name="Keeling P.J."/>
            <person name="Gray M.W."/>
            <person name="Grigoriev I.V."/>
            <person name="Archibald J.M."/>
        </authorList>
    </citation>
    <scope>NUCLEOTIDE SEQUENCE</scope>
    <source>
        <strain evidence="5">CCMP2712</strain>
    </source>
</reference>
<sequence>MVTDACAAFDQSVLLELGKAFDGPVSDGGSDVDFGQASSSFLSPLGRAGMVSHLKQELVYQLITSPRPASNYGALLPCVQTWTFSTPPLFSRLDGTLRQADEPPVPPGAPPSDDSREERPFFPSLQVRLVFFMLYVVLILVSPLVMHAVACVVGVAVFAASFVS</sequence>
<accession>L1IDT4</accession>
<keyword evidence="2" id="KW-0812">Transmembrane</keyword>
<feature type="transmembrane region" description="Helical" evidence="2">
    <location>
        <begin position="129"/>
        <end position="162"/>
    </location>
</feature>
<evidence type="ECO:0000256" key="2">
    <source>
        <dbReference type="SAM" id="Phobius"/>
    </source>
</evidence>
<organism evidence="3">
    <name type="scientific">Guillardia theta (strain CCMP2712)</name>
    <name type="common">Cryptophyte</name>
    <dbReference type="NCBI Taxonomy" id="905079"/>
    <lineage>
        <taxon>Eukaryota</taxon>
        <taxon>Cryptophyceae</taxon>
        <taxon>Pyrenomonadales</taxon>
        <taxon>Geminigeraceae</taxon>
        <taxon>Guillardia</taxon>
    </lineage>
</organism>
<dbReference type="EnsemblProtists" id="EKX34421">
    <property type="protein sequence ID" value="EKX34421"/>
    <property type="gene ID" value="GUITHDRAFT_119427"/>
</dbReference>
<dbReference type="HOGENOM" id="CLU_1622129_0_0_1"/>
<reference evidence="3 5" key="1">
    <citation type="journal article" date="2012" name="Nature">
        <title>Algal genomes reveal evolutionary mosaicism and the fate of nucleomorphs.</title>
        <authorList>
            <consortium name="DOE Joint Genome Institute"/>
            <person name="Curtis B.A."/>
            <person name="Tanifuji G."/>
            <person name="Burki F."/>
            <person name="Gruber A."/>
            <person name="Irimia M."/>
            <person name="Maruyama S."/>
            <person name="Arias M.C."/>
            <person name="Ball S.G."/>
            <person name="Gile G.H."/>
            <person name="Hirakawa Y."/>
            <person name="Hopkins J.F."/>
            <person name="Kuo A."/>
            <person name="Rensing S.A."/>
            <person name="Schmutz J."/>
            <person name="Symeonidi A."/>
            <person name="Elias M."/>
            <person name="Eveleigh R.J."/>
            <person name="Herman E.K."/>
            <person name="Klute M.J."/>
            <person name="Nakayama T."/>
            <person name="Obornik M."/>
            <person name="Reyes-Prieto A."/>
            <person name="Armbrust E.V."/>
            <person name="Aves S.J."/>
            <person name="Beiko R.G."/>
            <person name="Coutinho P."/>
            <person name="Dacks J.B."/>
            <person name="Durnford D.G."/>
            <person name="Fast N.M."/>
            <person name="Green B.R."/>
            <person name="Grisdale C.J."/>
            <person name="Hempel F."/>
            <person name="Henrissat B."/>
            <person name="Hoppner M.P."/>
            <person name="Ishida K."/>
            <person name="Kim E."/>
            <person name="Koreny L."/>
            <person name="Kroth P.G."/>
            <person name="Liu Y."/>
            <person name="Malik S.B."/>
            <person name="Maier U.G."/>
            <person name="McRose D."/>
            <person name="Mock T."/>
            <person name="Neilson J.A."/>
            <person name="Onodera N.T."/>
            <person name="Poole A.M."/>
            <person name="Pritham E.J."/>
            <person name="Richards T.A."/>
            <person name="Rocap G."/>
            <person name="Roy S.W."/>
            <person name="Sarai C."/>
            <person name="Schaack S."/>
            <person name="Shirato S."/>
            <person name="Slamovits C.H."/>
            <person name="Spencer D.F."/>
            <person name="Suzuki S."/>
            <person name="Worden A.Z."/>
            <person name="Zauner S."/>
            <person name="Barry K."/>
            <person name="Bell C."/>
            <person name="Bharti A.K."/>
            <person name="Crow J.A."/>
            <person name="Grimwood J."/>
            <person name="Kramer R."/>
            <person name="Lindquist E."/>
            <person name="Lucas S."/>
            <person name="Salamov A."/>
            <person name="McFadden G.I."/>
            <person name="Lane C.E."/>
            <person name="Keeling P.J."/>
            <person name="Gray M.W."/>
            <person name="Grigoriev I.V."/>
            <person name="Archibald J.M."/>
        </authorList>
    </citation>
    <scope>NUCLEOTIDE SEQUENCE</scope>
    <source>
        <strain evidence="3 5">CCMP2712</strain>
    </source>
</reference>
<proteinExistence type="predicted"/>
<dbReference type="EMBL" id="JH993110">
    <property type="protein sequence ID" value="EKX34421.1"/>
    <property type="molecule type" value="Genomic_DNA"/>
</dbReference>
<evidence type="ECO:0000256" key="1">
    <source>
        <dbReference type="SAM" id="MobiDB-lite"/>
    </source>
</evidence>
<dbReference type="KEGG" id="gtt:GUITHDRAFT_119427"/>
<keyword evidence="2" id="KW-0472">Membrane</keyword>
<dbReference type="AlphaFoldDB" id="L1IDT4"/>
<evidence type="ECO:0000313" key="4">
    <source>
        <dbReference type="EnsemblProtists" id="EKX34421"/>
    </source>
</evidence>
<keyword evidence="2" id="KW-1133">Transmembrane helix</keyword>
<gene>
    <name evidence="3" type="ORF">GUITHDRAFT_119427</name>
</gene>
<keyword evidence="5" id="KW-1185">Reference proteome</keyword>
<dbReference type="Proteomes" id="UP000011087">
    <property type="component" value="Unassembled WGS sequence"/>
</dbReference>
<reference evidence="4" key="3">
    <citation type="submission" date="2015-06" db="UniProtKB">
        <authorList>
            <consortium name="EnsemblProtists"/>
        </authorList>
    </citation>
    <scope>IDENTIFICATION</scope>
</reference>
<protein>
    <submittedName>
        <fullName evidence="3 4">Uncharacterized protein</fullName>
    </submittedName>
</protein>
<evidence type="ECO:0000313" key="3">
    <source>
        <dbReference type="EMBL" id="EKX34421.1"/>
    </source>
</evidence>
<dbReference type="GeneID" id="17291155"/>
<name>L1IDT4_GUITC</name>
<dbReference type="PaxDb" id="55529-EKX34421"/>
<dbReference type="RefSeq" id="XP_005821401.1">
    <property type="nucleotide sequence ID" value="XM_005821344.1"/>
</dbReference>
<evidence type="ECO:0000313" key="5">
    <source>
        <dbReference type="Proteomes" id="UP000011087"/>
    </source>
</evidence>
<feature type="region of interest" description="Disordered" evidence="1">
    <location>
        <begin position="97"/>
        <end position="117"/>
    </location>
</feature>